<dbReference type="PROSITE" id="PS50110">
    <property type="entry name" value="RESPONSE_REGULATORY"/>
    <property type="match status" value="1"/>
</dbReference>
<dbReference type="eggNOG" id="COG0745">
    <property type="taxonomic scope" value="Bacteria"/>
</dbReference>
<dbReference type="GO" id="GO:0032993">
    <property type="term" value="C:protein-DNA complex"/>
    <property type="evidence" value="ECO:0007669"/>
    <property type="project" value="TreeGrafter"/>
</dbReference>
<dbReference type="GO" id="GO:0005829">
    <property type="term" value="C:cytosol"/>
    <property type="evidence" value="ECO:0007669"/>
    <property type="project" value="TreeGrafter"/>
</dbReference>
<evidence type="ECO:0000256" key="2">
    <source>
        <dbReference type="ARBA" id="ARBA00023012"/>
    </source>
</evidence>
<dbReference type="GO" id="GO:0000156">
    <property type="term" value="F:phosphorelay response regulator activity"/>
    <property type="evidence" value="ECO:0007669"/>
    <property type="project" value="TreeGrafter"/>
</dbReference>
<evidence type="ECO:0000256" key="4">
    <source>
        <dbReference type="ARBA" id="ARBA00023125"/>
    </source>
</evidence>
<accession>L0DKS9</accession>
<evidence type="ECO:0000313" key="9">
    <source>
        <dbReference type="Proteomes" id="UP000010798"/>
    </source>
</evidence>
<name>L0DKS9_SINAD</name>
<evidence type="ECO:0000256" key="6">
    <source>
        <dbReference type="PROSITE-ProRule" id="PRU00169"/>
    </source>
</evidence>
<keyword evidence="9" id="KW-1185">Reference proteome</keyword>
<keyword evidence="1 6" id="KW-0597">Phosphoprotein</keyword>
<keyword evidence="3" id="KW-0805">Transcription regulation</keyword>
<gene>
    <name evidence="8" type="ordered locus">Sinac_5308</name>
</gene>
<evidence type="ECO:0000256" key="3">
    <source>
        <dbReference type="ARBA" id="ARBA00023015"/>
    </source>
</evidence>
<dbReference type="GO" id="GO:0006355">
    <property type="term" value="P:regulation of DNA-templated transcription"/>
    <property type="evidence" value="ECO:0007669"/>
    <property type="project" value="TreeGrafter"/>
</dbReference>
<evidence type="ECO:0000256" key="1">
    <source>
        <dbReference type="ARBA" id="ARBA00022553"/>
    </source>
</evidence>
<dbReference type="Pfam" id="PF00072">
    <property type="entry name" value="Response_reg"/>
    <property type="match status" value="1"/>
</dbReference>
<dbReference type="OrthoDB" id="269018at2"/>
<evidence type="ECO:0000313" key="8">
    <source>
        <dbReference type="EMBL" id="AGA29458.1"/>
    </source>
</evidence>
<dbReference type="SMART" id="SM00448">
    <property type="entry name" value="REC"/>
    <property type="match status" value="1"/>
</dbReference>
<organism evidence="8 9">
    <name type="scientific">Singulisphaera acidiphila (strain ATCC BAA-1392 / DSM 18658 / VKM B-2454 / MOB10)</name>
    <dbReference type="NCBI Taxonomy" id="886293"/>
    <lineage>
        <taxon>Bacteria</taxon>
        <taxon>Pseudomonadati</taxon>
        <taxon>Planctomycetota</taxon>
        <taxon>Planctomycetia</taxon>
        <taxon>Isosphaerales</taxon>
        <taxon>Isosphaeraceae</taxon>
        <taxon>Singulisphaera</taxon>
    </lineage>
</organism>
<dbReference type="PANTHER" id="PTHR48111:SF1">
    <property type="entry name" value="TWO-COMPONENT RESPONSE REGULATOR ORR33"/>
    <property type="match status" value="1"/>
</dbReference>
<dbReference type="PANTHER" id="PTHR48111">
    <property type="entry name" value="REGULATOR OF RPOS"/>
    <property type="match status" value="1"/>
</dbReference>
<keyword evidence="5" id="KW-0804">Transcription</keyword>
<dbReference type="InterPro" id="IPR011006">
    <property type="entry name" value="CheY-like_superfamily"/>
</dbReference>
<dbReference type="CDD" id="cd17574">
    <property type="entry name" value="REC_OmpR"/>
    <property type="match status" value="1"/>
</dbReference>
<dbReference type="SUPFAM" id="SSF52172">
    <property type="entry name" value="CheY-like"/>
    <property type="match status" value="1"/>
</dbReference>
<evidence type="ECO:0000259" key="7">
    <source>
        <dbReference type="PROSITE" id="PS50110"/>
    </source>
</evidence>
<dbReference type="Proteomes" id="UP000010798">
    <property type="component" value="Chromosome"/>
</dbReference>
<dbReference type="Gene3D" id="3.40.50.2300">
    <property type="match status" value="1"/>
</dbReference>
<dbReference type="HOGENOM" id="CLU_997143_0_0_0"/>
<sequence length="262" mass="28858">MPTALIVEDEPEANKLLAMLVQLRGYRTDSAYTGGEALEKVRNQPPDIVFLDLMLPDINGYEVCKSIKARRTTSLIPVVMVTARVASENRLQSFRVGANDYIPKPYTPDQIFQAMADADAWRRDIENNESEGEIPLEARGDGESLRRLALMRSLLVARSTLDADSITRIGAALAEIAADADHWGLAHRTEMVGTLAYLIGSNTLTVTLRDSSGWLRQDPSPAELRWPKAVPAANFDEISTHDSGEALTFIKQFGNLENSATD</sequence>
<proteinExistence type="predicted"/>
<dbReference type="EMBL" id="CP003364">
    <property type="protein sequence ID" value="AGA29458.1"/>
    <property type="molecule type" value="Genomic_DNA"/>
</dbReference>
<feature type="modified residue" description="4-aspartylphosphate" evidence="6">
    <location>
        <position position="52"/>
    </location>
</feature>
<dbReference type="KEGG" id="saci:Sinac_5308"/>
<dbReference type="RefSeq" id="WP_015248561.1">
    <property type="nucleotide sequence ID" value="NC_019892.1"/>
</dbReference>
<protein>
    <submittedName>
        <fullName evidence="8">Response regulator with CheY-like receiver domain and winged-helix DNA-binding domain</fullName>
    </submittedName>
</protein>
<evidence type="ECO:0000256" key="5">
    <source>
        <dbReference type="ARBA" id="ARBA00023163"/>
    </source>
</evidence>
<keyword evidence="2" id="KW-0902">Two-component regulatory system</keyword>
<keyword evidence="4 8" id="KW-0238">DNA-binding</keyword>
<dbReference type="STRING" id="886293.Sinac_5308"/>
<feature type="domain" description="Response regulatory" evidence="7">
    <location>
        <begin position="3"/>
        <end position="119"/>
    </location>
</feature>
<dbReference type="InterPro" id="IPR039420">
    <property type="entry name" value="WalR-like"/>
</dbReference>
<reference evidence="8 9" key="1">
    <citation type="submission" date="2012-02" db="EMBL/GenBank/DDBJ databases">
        <title>Complete sequence of chromosome of Singulisphaera acidiphila DSM 18658.</title>
        <authorList>
            <consortium name="US DOE Joint Genome Institute (JGI-PGF)"/>
            <person name="Lucas S."/>
            <person name="Copeland A."/>
            <person name="Lapidus A."/>
            <person name="Glavina del Rio T."/>
            <person name="Dalin E."/>
            <person name="Tice H."/>
            <person name="Bruce D."/>
            <person name="Goodwin L."/>
            <person name="Pitluck S."/>
            <person name="Peters L."/>
            <person name="Ovchinnikova G."/>
            <person name="Chertkov O."/>
            <person name="Kyrpides N."/>
            <person name="Mavromatis K."/>
            <person name="Ivanova N."/>
            <person name="Brettin T."/>
            <person name="Detter J.C."/>
            <person name="Han C."/>
            <person name="Larimer F."/>
            <person name="Land M."/>
            <person name="Hauser L."/>
            <person name="Markowitz V."/>
            <person name="Cheng J.-F."/>
            <person name="Hugenholtz P."/>
            <person name="Woyke T."/>
            <person name="Wu D."/>
            <person name="Tindall B."/>
            <person name="Pomrenke H."/>
            <person name="Brambilla E."/>
            <person name="Klenk H.-P."/>
            <person name="Eisen J.A."/>
        </authorList>
    </citation>
    <scope>NUCLEOTIDE SEQUENCE [LARGE SCALE GENOMIC DNA]</scope>
    <source>
        <strain evidence="9">ATCC BAA-1392 / DSM 18658 / VKM B-2454 / MOB10</strain>
    </source>
</reference>
<dbReference type="InterPro" id="IPR001789">
    <property type="entry name" value="Sig_transdc_resp-reg_receiver"/>
</dbReference>
<dbReference type="GO" id="GO:0000976">
    <property type="term" value="F:transcription cis-regulatory region binding"/>
    <property type="evidence" value="ECO:0007669"/>
    <property type="project" value="TreeGrafter"/>
</dbReference>
<dbReference type="AlphaFoldDB" id="L0DKS9"/>